<sequence length="128" mass="12719">MRLTDPLRRLALPLLVLLAGLLTECVGAAAASHHHPASTAPSPAHTAAHSLDDAAAHPCAPHPAHCVEKALAPAGLPAPTGTPAAVPVAGTEPAPAPSPATATPRGPPTALPVRGGCEILTHLCIARR</sequence>
<dbReference type="InterPro" id="IPR058714">
    <property type="entry name" value="LpqS"/>
</dbReference>
<dbReference type="EMBL" id="CAACYE010000005">
    <property type="protein sequence ID" value="VFA84831.1"/>
    <property type="molecule type" value="Genomic_DNA"/>
</dbReference>
<evidence type="ECO:0000256" key="1">
    <source>
        <dbReference type="SAM" id="MobiDB-lite"/>
    </source>
</evidence>
<keyword evidence="2" id="KW-0732">Signal</keyword>
<reference evidence="3" key="1">
    <citation type="submission" date="2019-02" db="EMBL/GenBank/DDBJ databases">
        <authorList>
            <consortium name="Pathogen Informatics"/>
        </authorList>
    </citation>
    <scope>NUCLEOTIDE SEQUENCE</scope>
    <source>
        <strain evidence="3">3012STDY6733949</strain>
    </source>
</reference>
<feature type="compositionally biased region" description="Low complexity" evidence="1">
    <location>
        <begin position="34"/>
        <end position="49"/>
    </location>
</feature>
<accession>A0A449H1I2</accession>
<name>A0A449H1I2_NOCFR</name>
<feature type="chain" id="PRO_5039208806" description="Secreted protein" evidence="2">
    <location>
        <begin position="29"/>
        <end position="128"/>
    </location>
</feature>
<dbReference type="AlphaFoldDB" id="A0A449H1I2"/>
<dbReference type="RefSeq" id="WP_115410237.1">
    <property type="nucleotide sequence ID" value="NZ_UGVK01000001.1"/>
</dbReference>
<feature type="region of interest" description="Disordered" evidence="1">
    <location>
        <begin position="73"/>
        <end position="110"/>
    </location>
</feature>
<proteinExistence type="predicted"/>
<feature type="signal peptide" evidence="2">
    <location>
        <begin position="1"/>
        <end position="28"/>
    </location>
</feature>
<evidence type="ECO:0000313" key="3">
    <source>
        <dbReference type="EMBL" id="VFA84831.1"/>
    </source>
</evidence>
<protein>
    <recommendedName>
        <fullName evidence="4">Secreted protein</fullName>
    </recommendedName>
</protein>
<evidence type="ECO:0008006" key="4">
    <source>
        <dbReference type="Google" id="ProtNLM"/>
    </source>
</evidence>
<feature type="region of interest" description="Disordered" evidence="1">
    <location>
        <begin position="34"/>
        <end position="59"/>
    </location>
</feature>
<gene>
    <name evidence="3" type="ORF">NCTC1935_02664</name>
</gene>
<organism evidence="3">
    <name type="scientific">Nocardia farcinica</name>
    <dbReference type="NCBI Taxonomy" id="37329"/>
    <lineage>
        <taxon>Bacteria</taxon>
        <taxon>Bacillati</taxon>
        <taxon>Actinomycetota</taxon>
        <taxon>Actinomycetes</taxon>
        <taxon>Mycobacteriales</taxon>
        <taxon>Nocardiaceae</taxon>
        <taxon>Nocardia</taxon>
    </lineage>
</organism>
<dbReference type="Pfam" id="PF26327">
    <property type="entry name" value="LpqS"/>
    <property type="match status" value="1"/>
</dbReference>
<feature type="compositionally biased region" description="Low complexity" evidence="1">
    <location>
        <begin position="73"/>
        <end position="104"/>
    </location>
</feature>
<evidence type="ECO:0000256" key="2">
    <source>
        <dbReference type="SAM" id="SignalP"/>
    </source>
</evidence>